<name>A0A7W9WB20_9BACT</name>
<dbReference type="InterPro" id="IPR013431">
    <property type="entry name" value="Delta_60_rpt"/>
</dbReference>
<dbReference type="NCBIfam" id="TIGR02608">
    <property type="entry name" value="delta_60_rpt"/>
    <property type="match status" value="6"/>
</dbReference>
<reference evidence="1 2" key="1">
    <citation type="submission" date="2020-08" db="EMBL/GenBank/DDBJ databases">
        <title>Genomic Encyclopedia of Type Strains, Phase IV (KMG-IV): sequencing the most valuable type-strain genomes for metagenomic binning, comparative biology and taxonomic classification.</title>
        <authorList>
            <person name="Goeker M."/>
        </authorList>
    </citation>
    <scope>NUCLEOTIDE SEQUENCE [LARGE SCALE GENOMIC DNA]</scope>
    <source>
        <strain evidence="1 2">DSM 26718</strain>
    </source>
</reference>
<keyword evidence="2" id="KW-1185">Reference proteome</keyword>
<dbReference type="RefSeq" id="WP_183403238.1">
    <property type="nucleotide sequence ID" value="NZ_JACHGG010000002.1"/>
</dbReference>
<proteinExistence type="predicted"/>
<dbReference type="AlphaFoldDB" id="A0A7W9WB20"/>
<comment type="caution">
    <text evidence="1">The sequence shown here is derived from an EMBL/GenBank/DDBJ whole genome shotgun (WGS) entry which is preliminary data.</text>
</comment>
<evidence type="ECO:0000313" key="2">
    <source>
        <dbReference type="Proteomes" id="UP000532746"/>
    </source>
</evidence>
<dbReference type="Proteomes" id="UP000532746">
    <property type="component" value="Unassembled WGS sequence"/>
</dbReference>
<evidence type="ECO:0000313" key="1">
    <source>
        <dbReference type="EMBL" id="MBB6058553.1"/>
    </source>
</evidence>
<protein>
    <submittedName>
        <fullName evidence="1">Putative delta-60 repeat protein</fullName>
    </submittedName>
</protein>
<dbReference type="SUPFAM" id="SSF63829">
    <property type="entry name" value="Calcium-dependent phosphotriesterase"/>
    <property type="match status" value="1"/>
</dbReference>
<organism evidence="1 2">
    <name type="scientific">Hymenobacter luteus</name>
    <dbReference type="NCBI Taxonomy" id="1411122"/>
    <lineage>
        <taxon>Bacteria</taxon>
        <taxon>Pseudomonadati</taxon>
        <taxon>Bacteroidota</taxon>
        <taxon>Cytophagia</taxon>
        <taxon>Cytophagales</taxon>
        <taxon>Hymenobacteraceae</taxon>
        <taxon>Hymenobacter</taxon>
    </lineage>
</organism>
<dbReference type="Pfam" id="PF17164">
    <property type="entry name" value="DUF5122"/>
    <property type="match status" value="5"/>
</dbReference>
<accession>A0A7W9WB20</accession>
<dbReference type="EMBL" id="JACHGG010000002">
    <property type="protein sequence ID" value="MBB6058553.1"/>
    <property type="molecule type" value="Genomic_DNA"/>
</dbReference>
<gene>
    <name evidence="1" type="ORF">HNQ93_001399</name>
</gene>
<sequence length="429" mass="44864">MIRQPDGNYVLGGVFTEINGTPANNLARLLPDGTVDAAFTAASGANGPVLALALQPDGKIVVGGSFSALSGQKRLAVGRLLATGAIDNAFMPSLADPGNAGSTVYSLAVQPDNRILLGGYFSVRGGATRQLLDRLDGATGQPDADFQPYQPANTGVYSLLLLPSGKIVVGGAVASYQQGILLTQLHPNGAPDNSFTSLTNSYTSEIRALAVDEAGNIYAAGSYNSAGTGHPFLRRLRPNGTTDASFDYRGNQLNTIKALRMQPNGRLLAGGRLLERMMPVGELDASFLSKDAPQAARSPHNNLGINALLVQPDGAILVAGSLLQPGLNYTTALVRLRDANVLQVSSSTAEARTSVWPVPSREVLHLSLDASSAPQRVQLLDALGRPVRTLLQPTPALAVPLTGLAPGVYHVQVQYAKAGPVVRRIVIQD</sequence>
<dbReference type="Gene3D" id="2.80.10.50">
    <property type="match status" value="3"/>
</dbReference>